<dbReference type="GO" id="GO:0006629">
    <property type="term" value="P:lipid metabolic process"/>
    <property type="evidence" value="ECO:0007669"/>
    <property type="project" value="InterPro"/>
</dbReference>
<evidence type="ECO:0000256" key="1">
    <source>
        <dbReference type="ARBA" id="ARBA00001954"/>
    </source>
</evidence>
<dbReference type="CDD" id="cd03507">
    <property type="entry name" value="Delta12-FADS-like"/>
    <property type="match status" value="1"/>
</dbReference>
<comment type="caution">
    <text evidence="6">The sequence shown here is derived from an EMBL/GenBank/DDBJ whole genome shotgun (WGS) entry which is preliminary data.</text>
</comment>
<keyword evidence="4" id="KW-1133">Transmembrane helix</keyword>
<keyword evidence="3" id="KW-0408">Iron</keyword>
<proteinExistence type="inferred from homology"/>
<evidence type="ECO:0000313" key="6">
    <source>
        <dbReference type="EMBL" id="MBE9115002.1"/>
    </source>
</evidence>
<dbReference type="GO" id="GO:0016717">
    <property type="term" value="F:oxidoreductase activity, acting on paired donors, with oxidation of a pair of donors resulting in the reduction of molecular oxygen to two molecules of water"/>
    <property type="evidence" value="ECO:0007669"/>
    <property type="project" value="TreeGrafter"/>
</dbReference>
<dbReference type="GO" id="GO:0016020">
    <property type="term" value="C:membrane"/>
    <property type="evidence" value="ECO:0007669"/>
    <property type="project" value="TreeGrafter"/>
</dbReference>
<evidence type="ECO:0000256" key="3">
    <source>
        <dbReference type="ARBA" id="ARBA00023004"/>
    </source>
</evidence>
<feature type="transmembrane region" description="Helical" evidence="4">
    <location>
        <begin position="209"/>
        <end position="230"/>
    </location>
</feature>
<keyword evidence="4" id="KW-0472">Membrane</keyword>
<dbReference type="Proteomes" id="UP000654482">
    <property type="component" value="Unassembled WGS sequence"/>
</dbReference>
<dbReference type="PANTHER" id="PTHR19353:SF73">
    <property type="entry name" value="FATTY ACID DESATURASE"/>
    <property type="match status" value="1"/>
</dbReference>
<dbReference type="AlphaFoldDB" id="A0A8J7AWW8"/>
<reference evidence="6" key="1">
    <citation type="submission" date="2020-10" db="EMBL/GenBank/DDBJ databases">
        <authorList>
            <person name="Castelo-Branco R."/>
            <person name="Eusebio N."/>
            <person name="Adriana R."/>
            <person name="Vieira A."/>
            <person name="Brugerolle De Fraissinette N."/>
            <person name="Rezende De Castro R."/>
            <person name="Schneider M.P."/>
            <person name="Vasconcelos V."/>
            <person name="Leao P.N."/>
        </authorList>
    </citation>
    <scope>NUCLEOTIDE SEQUENCE</scope>
    <source>
        <strain evidence="6">LEGE 07157</strain>
    </source>
</reference>
<dbReference type="InterPro" id="IPR005804">
    <property type="entry name" value="FA_desaturase_dom"/>
</dbReference>
<keyword evidence="7" id="KW-1185">Reference proteome</keyword>
<name>A0A8J7AWW8_9CYAN</name>
<feature type="transmembrane region" description="Helical" evidence="4">
    <location>
        <begin position="236"/>
        <end position="256"/>
    </location>
</feature>
<comment type="cofactor">
    <cofactor evidence="1">
        <name>Fe(2+)</name>
        <dbReference type="ChEBI" id="CHEBI:29033"/>
    </cofactor>
</comment>
<dbReference type="PANTHER" id="PTHR19353">
    <property type="entry name" value="FATTY ACID DESATURASE 2"/>
    <property type="match status" value="1"/>
</dbReference>
<feature type="transmembrane region" description="Helical" evidence="4">
    <location>
        <begin position="47"/>
        <end position="67"/>
    </location>
</feature>
<feature type="domain" description="Fatty acid desaturase" evidence="5">
    <location>
        <begin position="50"/>
        <end position="325"/>
    </location>
</feature>
<evidence type="ECO:0000256" key="4">
    <source>
        <dbReference type="SAM" id="Phobius"/>
    </source>
</evidence>
<evidence type="ECO:0000256" key="2">
    <source>
        <dbReference type="ARBA" id="ARBA00008749"/>
    </source>
</evidence>
<dbReference type="Pfam" id="PF00487">
    <property type="entry name" value="FA_desaturase"/>
    <property type="match status" value="1"/>
</dbReference>
<feature type="transmembrane region" description="Helical" evidence="4">
    <location>
        <begin position="21"/>
        <end position="41"/>
    </location>
</feature>
<keyword evidence="4" id="KW-0812">Transmembrane</keyword>
<organism evidence="6 7">
    <name type="scientific">Lusitaniella coriacea LEGE 07157</name>
    <dbReference type="NCBI Taxonomy" id="945747"/>
    <lineage>
        <taxon>Bacteria</taxon>
        <taxon>Bacillati</taxon>
        <taxon>Cyanobacteriota</taxon>
        <taxon>Cyanophyceae</taxon>
        <taxon>Spirulinales</taxon>
        <taxon>Lusitaniellaceae</taxon>
        <taxon>Lusitaniella</taxon>
    </lineage>
</organism>
<protein>
    <submittedName>
        <fullName evidence="6">Fatty acid desaturase</fullName>
    </submittedName>
</protein>
<evidence type="ECO:0000259" key="5">
    <source>
        <dbReference type="Pfam" id="PF00487"/>
    </source>
</evidence>
<evidence type="ECO:0000313" key="7">
    <source>
        <dbReference type="Proteomes" id="UP000654482"/>
    </source>
</evidence>
<accession>A0A8J7AWW8</accession>
<comment type="similarity">
    <text evidence="2">Belongs to the fatty acid desaturase type 2 family.</text>
</comment>
<dbReference type="EMBL" id="JADEWZ010000004">
    <property type="protein sequence ID" value="MBE9115002.1"/>
    <property type="molecule type" value="Genomic_DNA"/>
</dbReference>
<gene>
    <name evidence="6" type="ORF">IQ249_03725</name>
</gene>
<dbReference type="InterPro" id="IPR012171">
    <property type="entry name" value="Fatty_acid_desaturase"/>
</dbReference>
<sequence>MTNMIKKSDFVLNSYMKSNDLRATYQILNTVIPYGFLWFFAWKMAAISIWFLPPIILLMVAFSIRCFSLMHDCGHYSLFSSKKVNRIVGFFLGVINAIPQYPWSRGHAYHHKNNGNWEVYRGPSALISTEEFAKLSPLHRGIYQLLRHPFMLFPGGFFYLVIKPRLALILGTVDFIKHLLTCLKQDFGMGLSGIFATYKPKYWYTTAEFWDLLFNNICVVGSWVLLSRLFGLGFFWSVYSIVMTCSAAIFICIFFVQHNFEGSYAHKTEGWNYLLGAVEGSSYLKLPAILNWFSADIAYHNIHHLSERIPNYNLRACHNANAHLLSNVKVLTIRDIPDCFQFILWDAASDSLQSIESFKRSEIQASQVVDLKV</sequence>